<name>A0AB37GC86_CORAY</name>
<dbReference type="RefSeq" id="WP_070546331.1">
    <property type="nucleotide sequence ID" value="NZ_CP065628.1"/>
</dbReference>
<evidence type="ECO:0000313" key="4">
    <source>
        <dbReference type="Proteomes" id="UP000595198"/>
    </source>
</evidence>
<organism evidence="1 3">
    <name type="scientific">Corynebacterium amycolatum</name>
    <dbReference type="NCBI Taxonomy" id="43765"/>
    <lineage>
        <taxon>Bacteria</taxon>
        <taxon>Bacillati</taxon>
        <taxon>Actinomycetota</taxon>
        <taxon>Actinomycetes</taxon>
        <taxon>Mycobacteriales</taxon>
        <taxon>Corynebacteriaceae</taxon>
        <taxon>Corynebacterium</taxon>
    </lineage>
</organism>
<gene>
    <name evidence="1" type="ORF">I6G95_03765</name>
    <name evidence="2" type="ORF">I6H48_04345</name>
</gene>
<reference evidence="3 4" key="1">
    <citation type="submission" date="2020-12" db="EMBL/GenBank/DDBJ databases">
        <title>FDA dAtabase for Regulatory Grade micrObial Sequences (FDA-ARGOS): Supporting development and validation of Infectious Disease Dx tests.</title>
        <authorList>
            <person name="Sproer C."/>
            <person name="Gronow S."/>
            <person name="Severitt S."/>
            <person name="Schroder I."/>
            <person name="Tallon L."/>
            <person name="Sadzewicz L."/>
            <person name="Zhao X."/>
            <person name="Boylan J."/>
            <person name="Ott S."/>
            <person name="Bowen H."/>
            <person name="Vavikolanu K."/>
            <person name="Mehta A."/>
            <person name="Aluvathingal J."/>
            <person name="Nadendla S."/>
            <person name="Lowell S."/>
            <person name="Myers T."/>
            <person name="Yan Y."/>
            <person name="Sichtig H."/>
        </authorList>
    </citation>
    <scope>NUCLEOTIDE SEQUENCE [LARGE SCALE GENOMIC DNA]</scope>
    <source>
        <strain evidence="1 3">FDAARGOS_938</strain>
        <strain evidence="2 4">FDAARGOS_991</strain>
    </source>
</reference>
<dbReference type="EMBL" id="CP065628">
    <property type="protein sequence ID" value="QPR31564.1"/>
    <property type="molecule type" value="Genomic_DNA"/>
</dbReference>
<dbReference type="Proteomes" id="UP000595198">
    <property type="component" value="Chromosome"/>
</dbReference>
<dbReference type="EMBL" id="CP066023">
    <property type="protein sequence ID" value="QQB83444.1"/>
    <property type="molecule type" value="Genomic_DNA"/>
</dbReference>
<evidence type="ECO:0000313" key="1">
    <source>
        <dbReference type="EMBL" id="QPR31564.1"/>
    </source>
</evidence>
<evidence type="ECO:0000313" key="3">
    <source>
        <dbReference type="Proteomes" id="UP000594774"/>
    </source>
</evidence>
<dbReference type="AlphaFoldDB" id="A0AB37GC86"/>
<protein>
    <submittedName>
        <fullName evidence="1">Uncharacterized protein</fullName>
    </submittedName>
</protein>
<sequence length="117" mass="13593">MAITSFIDEVSQWIGFDPFTYFDDFENNSQSLWPPDLKEQLFATELPDAAKKLELLKQAHNTVKHLLHEAKDGLLTDRRCTTPEFPACVEEWVQPQAIKLINWTRIELAIEHAIKKQ</sequence>
<proteinExistence type="predicted"/>
<evidence type="ECO:0000313" key="2">
    <source>
        <dbReference type="EMBL" id="QQB83444.1"/>
    </source>
</evidence>
<keyword evidence="4" id="KW-1185">Reference proteome</keyword>
<dbReference type="Proteomes" id="UP000594774">
    <property type="component" value="Chromosome"/>
</dbReference>
<accession>A0AB37GC86</accession>